<protein>
    <submittedName>
        <fullName evidence="2">Uncharacterized protein</fullName>
    </submittedName>
</protein>
<keyword evidence="3" id="KW-1185">Reference proteome</keyword>
<reference evidence="2" key="1">
    <citation type="journal article" date="2020" name="Stud. Mycol.">
        <title>101 Dothideomycetes genomes: a test case for predicting lifestyles and emergence of pathogens.</title>
        <authorList>
            <person name="Haridas S."/>
            <person name="Albert R."/>
            <person name="Binder M."/>
            <person name="Bloem J."/>
            <person name="Labutti K."/>
            <person name="Salamov A."/>
            <person name="Andreopoulos B."/>
            <person name="Baker S."/>
            <person name="Barry K."/>
            <person name="Bills G."/>
            <person name="Bluhm B."/>
            <person name="Cannon C."/>
            <person name="Castanera R."/>
            <person name="Culley D."/>
            <person name="Daum C."/>
            <person name="Ezra D."/>
            <person name="Gonzalez J."/>
            <person name="Henrissat B."/>
            <person name="Kuo A."/>
            <person name="Liang C."/>
            <person name="Lipzen A."/>
            <person name="Lutzoni F."/>
            <person name="Magnuson J."/>
            <person name="Mondo S."/>
            <person name="Nolan M."/>
            <person name="Ohm R."/>
            <person name="Pangilinan J."/>
            <person name="Park H.-J."/>
            <person name="Ramirez L."/>
            <person name="Alfaro M."/>
            <person name="Sun H."/>
            <person name="Tritt A."/>
            <person name="Yoshinaga Y."/>
            <person name="Zwiers L.-H."/>
            <person name="Turgeon B."/>
            <person name="Goodwin S."/>
            <person name="Spatafora J."/>
            <person name="Crous P."/>
            <person name="Grigoriev I."/>
        </authorList>
    </citation>
    <scope>NUCLEOTIDE SEQUENCE</scope>
    <source>
        <strain evidence="2">CBS 379.55</strain>
    </source>
</reference>
<dbReference type="Proteomes" id="UP000800097">
    <property type="component" value="Unassembled WGS sequence"/>
</dbReference>
<dbReference type="AlphaFoldDB" id="A0A6A6JGU3"/>
<evidence type="ECO:0000313" key="3">
    <source>
        <dbReference type="Proteomes" id="UP000800097"/>
    </source>
</evidence>
<evidence type="ECO:0000313" key="2">
    <source>
        <dbReference type="EMBL" id="KAF2274439.1"/>
    </source>
</evidence>
<sequence>MPALIFLPEHVRQRLAKNIEDESSFFRQMAVDVELLNRRIKLLKSIADALDKIFTENTAFDYKFGTTNTNSQATLIDLDSDEVDKDSIGQSTNDTEFTDDDLL</sequence>
<feature type="region of interest" description="Disordered" evidence="1">
    <location>
        <begin position="84"/>
        <end position="103"/>
    </location>
</feature>
<evidence type="ECO:0000256" key="1">
    <source>
        <dbReference type="SAM" id="MobiDB-lite"/>
    </source>
</evidence>
<gene>
    <name evidence="2" type="ORF">EI97DRAFT_502796</name>
</gene>
<name>A0A6A6JGU3_WESOR</name>
<dbReference type="GeneID" id="54555935"/>
<organism evidence="2 3">
    <name type="scientific">Westerdykella ornata</name>
    <dbReference type="NCBI Taxonomy" id="318751"/>
    <lineage>
        <taxon>Eukaryota</taxon>
        <taxon>Fungi</taxon>
        <taxon>Dikarya</taxon>
        <taxon>Ascomycota</taxon>
        <taxon>Pezizomycotina</taxon>
        <taxon>Dothideomycetes</taxon>
        <taxon>Pleosporomycetidae</taxon>
        <taxon>Pleosporales</taxon>
        <taxon>Sporormiaceae</taxon>
        <taxon>Westerdykella</taxon>
    </lineage>
</organism>
<dbReference type="EMBL" id="ML986503">
    <property type="protein sequence ID" value="KAF2274439.1"/>
    <property type="molecule type" value="Genomic_DNA"/>
</dbReference>
<accession>A0A6A6JGU3</accession>
<proteinExistence type="predicted"/>
<dbReference type="RefSeq" id="XP_033651978.1">
    <property type="nucleotide sequence ID" value="XM_033802760.1"/>
</dbReference>